<keyword evidence="2" id="KW-1185">Reference proteome</keyword>
<proteinExistence type="predicted"/>
<protein>
    <submittedName>
        <fullName evidence="1">Uncharacterized protein</fullName>
    </submittedName>
</protein>
<accession>A0AAQ3WWV4</accession>
<reference evidence="1 2" key="1">
    <citation type="submission" date="2024-02" db="EMBL/GenBank/DDBJ databases">
        <title>High-quality chromosome-scale genome assembly of Pensacola bahiagrass (Paspalum notatum Flugge var. saurae).</title>
        <authorList>
            <person name="Vega J.M."/>
            <person name="Podio M."/>
            <person name="Orjuela J."/>
            <person name="Siena L.A."/>
            <person name="Pessino S.C."/>
            <person name="Combes M.C."/>
            <person name="Mariac C."/>
            <person name="Albertini E."/>
            <person name="Pupilli F."/>
            <person name="Ortiz J.P.A."/>
            <person name="Leblanc O."/>
        </authorList>
    </citation>
    <scope>NUCLEOTIDE SEQUENCE [LARGE SCALE GENOMIC DNA]</scope>
    <source>
        <strain evidence="1">R1</strain>
        <tissue evidence="1">Leaf</tissue>
    </source>
</reference>
<evidence type="ECO:0000313" key="2">
    <source>
        <dbReference type="Proteomes" id="UP001341281"/>
    </source>
</evidence>
<name>A0AAQ3WWV4_PASNO</name>
<gene>
    <name evidence="1" type="ORF">U9M48_025163</name>
</gene>
<organism evidence="1 2">
    <name type="scientific">Paspalum notatum var. saurae</name>
    <dbReference type="NCBI Taxonomy" id="547442"/>
    <lineage>
        <taxon>Eukaryota</taxon>
        <taxon>Viridiplantae</taxon>
        <taxon>Streptophyta</taxon>
        <taxon>Embryophyta</taxon>
        <taxon>Tracheophyta</taxon>
        <taxon>Spermatophyta</taxon>
        <taxon>Magnoliopsida</taxon>
        <taxon>Liliopsida</taxon>
        <taxon>Poales</taxon>
        <taxon>Poaceae</taxon>
        <taxon>PACMAD clade</taxon>
        <taxon>Panicoideae</taxon>
        <taxon>Andropogonodae</taxon>
        <taxon>Paspaleae</taxon>
        <taxon>Paspalinae</taxon>
        <taxon>Paspalum</taxon>
    </lineage>
</organism>
<dbReference type="Proteomes" id="UP001341281">
    <property type="component" value="Chromosome 05"/>
</dbReference>
<dbReference type="AlphaFoldDB" id="A0AAQ3WWV4"/>
<evidence type="ECO:0000313" key="1">
    <source>
        <dbReference type="EMBL" id="WVZ77277.1"/>
    </source>
</evidence>
<dbReference type="EMBL" id="CP144749">
    <property type="protein sequence ID" value="WVZ77277.1"/>
    <property type="molecule type" value="Genomic_DNA"/>
</dbReference>
<sequence>MGRTLGREEENRRKKEGVVWEMRTPWAQTQTKWKRPRVEYSVPDEWAHMTMDESFPRFAPPCSPLPPAPASPATAVPSSSAAVVAPCRRWDRLEPSRESVKAEARSATVVAAAALCCDAGSNHRLAEHDLTATT</sequence>